<dbReference type="PIRSF" id="PIRSF006304">
    <property type="entry name" value="GatC"/>
    <property type="match status" value="1"/>
</dbReference>
<dbReference type="PANTHER" id="PTHR37324">
    <property type="entry name" value="PTS SYSTEM GALACTITOL-SPECIFIC EIIC COMPONENT"/>
    <property type="match status" value="1"/>
</dbReference>
<comment type="subcellular location">
    <subcellularLocation>
        <location evidence="1">Cell membrane</location>
        <topology evidence="1">Multi-pass membrane protein</topology>
    </subcellularLocation>
</comment>
<evidence type="ECO:0000256" key="6">
    <source>
        <dbReference type="ARBA" id="ARBA00022692"/>
    </source>
</evidence>
<evidence type="ECO:0000256" key="7">
    <source>
        <dbReference type="ARBA" id="ARBA00022989"/>
    </source>
</evidence>
<dbReference type="GO" id="GO:0015577">
    <property type="term" value="F:galactitol transmembrane transporter activity"/>
    <property type="evidence" value="ECO:0007669"/>
    <property type="project" value="InterPro"/>
</dbReference>
<dbReference type="EMBL" id="MKXG01000136">
    <property type="protein sequence ID" value="PJZ16672.1"/>
    <property type="molecule type" value="Genomic_DNA"/>
</dbReference>
<evidence type="ECO:0000256" key="8">
    <source>
        <dbReference type="ARBA" id="ARBA00023136"/>
    </source>
</evidence>
<reference evidence="12 13" key="1">
    <citation type="submission" date="2016-10" db="EMBL/GenBank/DDBJ databases">
        <title>WGS of isloates from the oral cavity of healthy individuals.</title>
        <authorList>
            <person name="Sharma S."/>
            <person name="Pal V.K."/>
            <person name="Patil P.B."/>
            <person name="Korpole S."/>
            <person name="Grover V."/>
        </authorList>
    </citation>
    <scope>NUCLEOTIDE SEQUENCE [LARGE SCALE GENOMIC DNA]</scope>
    <source>
        <strain evidence="12 13">DISK12</strain>
    </source>
</reference>
<evidence type="ECO:0000259" key="10">
    <source>
        <dbReference type="PROSITE" id="PS51104"/>
    </source>
</evidence>
<sequence length="448" mass="48409">MFAQALHWFLGLGSTVGIPIIIIVLGLIVGLKPAKAFISGLTLSAGFIGLNIVVNMMAADLQPAIKLMVARYHMSLSIMDVGCGVGGPLAFSSSLGALAIPLTIAINLVLIWLGMTRTLNVDIWNLWQPTFIGLLVWAVTNNYIYAIIAIAGGFLLELFMADLMQPITGKFFKLPGIAVTHMMALSATFLAVPLNWLFDKIPGFNKLDASPEKIQKRFGILGDPLVIGLIVGVGIGLLAGFDVSKTLQLGAEMAAVLKIMPKMISMFMESLTPISSATQKFTEKHLHGKKVNVGMDAALTVGHPAVIATSVLMIPISLFLAVILPGNKVLPLGDLTLYVYVFTLLVGAFKGNIVRSLIGATIYSIPMLYLATWMSPLIMKTFKLANYSIATKGQFSFELAGLWTNAIWIWMSQNLGIVGLIILIVVLLGLLFYLNVVKKYNLNQEEGK</sequence>
<name>A0A2M9WMP3_9LACO</name>
<keyword evidence="3" id="KW-1003">Cell membrane</keyword>
<organism evidence="12 13">
    <name type="scientific">Lactobacillus crispatus</name>
    <dbReference type="NCBI Taxonomy" id="47770"/>
    <lineage>
        <taxon>Bacteria</taxon>
        <taxon>Bacillati</taxon>
        <taxon>Bacillota</taxon>
        <taxon>Bacilli</taxon>
        <taxon>Lactobacillales</taxon>
        <taxon>Lactobacillaceae</taxon>
        <taxon>Lactobacillus</taxon>
    </lineage>
</organism>
<keyword evidence="8 9" id="KW-0472">Membrane</keyword>
<feature type="transmembrane region" description="Helical" evidence="9">
    <location>
        <begin position="353"/>
        <end position="374"/>
    </location>
</feature>
<evidence type="ECO:0000256" key="1">
    <source>
        <dbReference type="ARBA" id="ARBA00004651"/>
    </source>
</evidence>
<dbReference type="PROSITE" id="PS51104">
    <property type="entry name" value="PTS_EIIC_TYPE_2"/>
    <property type="match status" value="1"/>
</dbReference>
<accession>A0A2M9WMP3</accession>
<dbReference type="GO" id="GO:0005886">
    <property type="term" value="C:plasma membrane"/>
    <property type="evidence" value="ECO:0007669"/>
    <property type="project" value="UniProtKB-SubCell"/>
</dbReference>
<evidence type="ECO:0000313" key="13">
    <source>
        <dbReference type="Proteomes" id="UP000231914"/>
    </source>
</evidence>
<keyword evidence="5" id="KW-0598">Phosphotransferase system</keyword>
<feature type="transmembrane region" description="Helical" evidence="9">
    <location>
        <begin position="218"/>
        <end position="241"/>
    </location>
</feature>
<feature type="transmembrane region" description="Helical" evidence="9">
    <location>
        <begin position="176"/>
        <end position="198"/>
    </location>
</feature>
<gene>
    <name evidence="12" type="ORF">BHU41_09380</name>
    <name evidence="11" type="ORF">RON39_06400</name>
</gene>
<dbReference type="Proteomes" id="UP001253287">
    <property type="component" value="Unassembled WGS sequence"/>
</dbReference>
<feature type="transmembrane region" description="Helical" evidence="9">
    <location>
        <begin position="329"/>
        <end position="347"/>
    </location>
</feature>
<keyword evidence="6 9" id="KW-0812">Transmembrane</keyword>
<dbReference type="PANTHER" id="PTHR37324:SF2">
    <property type="entry name" value="PTS SYSTEM GALACTITOL-SPECIFIC EIIC COMPONENT"/>
    <property type="match status" value="1"/>
</dbReference>
<dbReference type="Pfam" id="PF03611">
    <property type="entry name" value="EIIC-GAT"/>
    <property type="match status" value="1"/>
</dbReference>
<protein>
    <submittedName>
        <fullName evidence="12">PTS galactitol transporter subunit IIC</fullName>
    </submittedName>
    <submittedName>
        <fullName evidence="11">PTS transporter subunit IIC</fullName>
    </submittedName>
</protein>
<dbReference type="RefSeq" id="WP_100732922.1">
    <property type="nucleotide sequence ID" value="NZ_JASOID010000059.1"/>
</dbReference>
<feature type="transmembrane region" description="Helical" evidence="9">
    <location>
        <begin position="89"/>
        <end position="113"/>
    </location>
</feature>
<keyword evidence="4" id="KW-0762">Sugar transport</keyword>
<feature type="transmembrane region" description="Helical" evidence="9">
    <location>
        <begin position="6"/>
        <end position="29"/>
    </location>
</feature>
<evidence type="ECO:0000256" key="5">
    <source>
        <dbReference type="ARBA" id="ARBA00022683"/>
    </source>
</evidence>
<keyword evidence="2" id="KW-0813">Transport</keyword>
<feature type="domain" description="PTS EIIC type-2" evidence="10">
    <location>
        <begin position="6"/>
        <end position="440"/>
    </location>
</feature>
<evidence type="ECO:0000256" key="4">
    <source>
        <dbReference type="ARBA" id="ARBA00022597"/>
    </source>
</evidence>
<evidence type="ECO:0000313" key="12">
    <source>
        <dbReference type="EMBL" id="PJZ16672.1"/>
    </source>
</evidence>
<evidence type="ECO:0000256" key="2">
    <source>
        <dbReference type="ARBA" id="ARBA00022448"/>
    </source>
</evidence>
<dbReference type="AlphaFoldDB" id="A0A2M9WMP3"/>
<dbReference type="InterPro" id="IPR013853">
    <property type="entry name" value="EIIC-GAT"/>
</dbReference>
<feature type="transmembrane region" description="Helical" evidence="9">
    <location>
        <begin position="417"/>
        <end position="436"/>
    </location>
</feature>
<reference evidence="11" key="2">
    <citation type="submission" date="2023-08" db="EMBL/GenBank/DDBJ databases">
        <title>Lactobacillus from the Female Urinary Tract.</title>
        <authorList>
            <person name="Stegman N."/>
            <person name="Jackson B."/>
            <person name="Steiling M."/>
            <person name="Sedano C."/>
            <person name="Wolfe A."/>
            <person name="Putonti C."/>
        </authorList>
    </citation>
    <scope>NUCLEOTIDE SEQUENCE</scope>
    <source>
        <strain evidence="11">UMB5661</strain>
    </source>
</reference>
<keyword evidence="7 9" id="KW-1133">Transmembrane helix</keyword>
<feature type="transmembrane region" description="Helical" evidence="9">
    <location>
        <begin position="134"/>
        <end position="156"/>
    </location>
</feature>
<evidence type="ECO:0000313" key="11">
    <source>
        <dbReference type="EMBL" id="MDT9609759.1"/>
    </source>
</evidence>
<dbReference type="EMBL" id="JAVTXN010000028">
    <property type="protein sequence ID" value="MDT9609759.1"/>
    <property type="molecule type" value="Genomic_DNA"/>
</dbReference>
<feature type="transmembrane region" description="Helical" evidence="9">
    <location>
        <begin position="36"/>
        <end position="58"/>
    </location>
</feature>
<proteinExistence type="predicted"/>
<evidence type="ECO:0000256" key="3">
    <source>
        <dbReference type="ARBA" id="ARBA00022475"/>
    </source>
</evidence>
<dbReference type="Proteomes" id="UP000231914">
    <property type="component" value="Unassembled WGS sequence"/>
</dbReference>
<feature type="transmembrane region" description="Helical" evidence="9">
    <location>
        <begin position="305"/>
        <end position="324"/>
    </location>
</feature>
<dbReference type="InterPro" id="IPR004703">
    <property type="entry name" value="PTS_sugar-sp_permease"/>
</dbReference>
<dbReference type="InterPro" id="IPR013014">
    <property type="entry name" value="PTS_EIIC_2"/>
</dbReference>
<evidence type="ECO:0000256" key="9">
    <source>
        <dbReference type="SAM" id="Phobius"/>
    </source>
</evidence>
<dbReference type="GO" id="GO:0009401">
    <property type="term" value="P:phosphoenolpyruvate-dependent sugar phosphotransferase system"/>
    <property type="evidence" value="ECO:0007669"/>
    <property type="project" value="UniProtKB-KW"/>
</dbReference>
<comment type="caution">
    <text evidence="12">The sequence shown here is derived from an EMBL/GenBank/DDBJ whole genome shotgun (WGS) entry which is preliminary data.</text>
</comment>